<dbReference type="PANTHER" id="PTHR38418">
    <property type="entry name" value="SUGAR ISOMERASE, KPSF/GUTQ (AFU_ORTHOLOGUE AFUA_6G08860)"/>
    <property type="match status" value="1"/>
</dbReference>
<sequence>MNIVDRMGEILQIQQKAIMALSIDSHYKDAVDRIYNAQKEGSIVITTGMGKAGIIAQKMSATMASIGIPSFYLNPAESLHGDLGKVRENDLLIIFSHSGATSEVKEMIASLHKFHQQTNPTILVSGTSTPQFDVDVLISYGQIQESCLVSKVPSTSTTLMLIIADILAITAAEKLGFNDVWFKVRHPGGIIGKTYAKKDE</sequence>
<name>A0ABY6HPE5_9ARCH</name>
<dbReference type="PANTHER" id="PTHR38418:SF2">
    <property type="entry name" value="SUGAR ISOMERASE, KPSF_GUTQ (AFU_ORTHOLOGUE AFUA_6G08860)"/>
    <property type="match status" value="1"/>
</dbReference>
<evidence type="ECO:0000313" key="3">
    <source>
        <dbReference type="Proteomes" id="UP001208689"/>
    </source>
</evidence>
<dbReference type="PROSITE" id="PS51464">
    <property type="entry name" value="SIS"/>
    <property type="match status" value="1"/>
</dbReference>
<proteinExistence type="predicted"/>
<evidence type="ECO:0000313" key="2">
    <source>
        <dbReference type="EMBL" id="UYP45384.1"/>
    </source>
</evidence>
<dbReference type="Gene3D" id="3.40.50.10490">
    <property type="entry name" value="Glucose-6-phosphate isomerase like protein, domain 1"/>
    <property type="match status" value="1"/>
</dbReference>
<protein>
    <recommendedName>
        <fullName evidence="1">SIS domain-containing protein</fullName>
    </recommendedName>
</protein>
<organism evidence="2 3">
    <name type="scientific">Candidatus Lokiarchaeum ossiferum</name>
    <dbReference type="NCBI Taxonomy" id="2951803"/>
    <lineage>
        <taxon>Archaea</taxon>
        <taxon>Promethearchaeati</taxon>
        <taxon>Promethearchaeota</taxon>
        <taxon>Promethearchaeia</taxon>
        <taxon>Promethearchaeales</taxon>
        <taxon>Promethearchaeaceae</taxon>
        <taxon>Candidatus Lokiarchaeum</taxon>
    </lineage>
</organism>
<dbReference type="SUPFAM" id="SSF53697">
    <property type="entry name" value="SIS domain"/>
    <property type="match status" value="1"/>
</dbReference>
<feature type="domain" description="SIS" evidence="1">
    <location>
        <begin position="30"/>
        <end position="177"/>
    </location>
</feature>
<dbReference type="InterPro" id="IPR001347">
    <property type="entry name" value="SIS_dom"/>
</dbReference>
<evidence type="ECO:0000259" key="1">
    <source>
        <dbReference type="PROSITE" id="PS51464"/>
    </source>
</evidence>
<accession>A0ABY6HPE5</accession>
<keyword evidence="3" id="KW-1185">Reference proteome</keyword>
<dbReference type="InterPro" id="IPR046348">
    <property type="entry name" value="SIS_dom_sf"/>
</dbReference>
<dbReference type="Proteomes" id="UP001208689">
    <property type="component" value="Chromosome"/>
</dbReference>
<dbReference type="Pfam" id="PF01380">
    <property type="entry name" value="SIS"/>
    <property type="match status" value="1"/>
</dbReference>
<dbReference type="EMBL" id="CP104013">
    <property type="protein sequence ID" value="UYP45384.1"/>
    <property type="molecule type" value="Genomic_DNA"/>
</dbReference>
<gene>
    <name evidence="2" type="ORF">NEF87_001669</name>
</gene>
<reference evidence="2" key="1">
    <citation type="submission" date="2022-09" db="EMBL/GenBank/DDBJ databases">
        <title>Actin cytoskeleton and complex cell architecture in an #Asgard archaeon.</title>
        <authorList>
            <person name="Ponce Toledo R.I."/>
            <person name="Schleper C."/>
            <person name="Rodrigues Oliveira T."/>
            <person name="Wollweber F."/>
            <person name="Xu J."/>
            <person name="Rittmann S."/>
            <person name="Klingl A."/>
            <person name="Pilhofer M."/>
        </authorList>
    </citation>
    <scope>NUCLEOTIDE SEQUENCE</scope>
    <source>
        <strain evidence="2">B-35</strain>
    </source>
</reference>